<keyword evidence="3" id="KW-1185">Reference proteome</keyword>
<dbReference type="PANTHER" id="PTHR33608:SF7">
    <property type="entry name" value="DUF58 DOMAIN-CONTAINING PROTEIN"/>
    <property type="match status" value="1"/>
</dbReference>
<dbReference type="InterPro" id="IPR002881">
    <property type="entry name" value="DUF58"/>
</dbReference>
<organism evidence="2 3">
    <name type="scientific">Roseiflexus castenholzii (strain DSM 13941 / HLO8)</name>
    <dbReference type="NCBI Taxonomy" id="383372"/>
    <lineage>
        <taxon>Bacteria</taxon>
        <taxon>Bacillati</taxon>
        <taxon>Chloroflexota</taxon>
        <taxon>Chloroflexia</taxon>
        <taxon>Chloroflexales</taxon>
        <taxon>Roseiflexineae</taxon>
        <taxon>Roseiflexaceae</taxon>
        <taxon>Roseiflexus</taxon>
    </lineage>
</organism>
<accession>A7NQL1</accession>
<dbReference type="Pfam" id="PF01882">
    <property type="entry name" value="DUF58"/>
    <property type="match status" value="1"/>
</dbReference>
<dbReference type="HOGENOM" id="CLU_054927_3_1_0"/>
<reference evidence="2 3" key="1">
    <citation type="submission" date="2007-08" db="EMBL/GenBank/DDBJ databases">
        <title>Complete sequence of Roseiflexus castenholzii DSM 13941.</title>
        <authorList>
            <consortium name="US DOE Joint Genome Institute"/>
            <person name="Copeland A."/>
            <person name="Lucas S."/>
            <person name="Lapidus A."/>
            <person name="Barry K."/>
            <person name="Glavina del Rio T."/>
            <person name="Dalin E."/>
            <person name="Tice H."/>
            <person name="Pitluck S."/>
            <person name="Thompson L.S."/>
            <person name="Brettin T."/>
            <person name="Bruce D."/>
            <person name="Detter J.C."/>
            <person name="Han C."/>
            <person name="Tapia R."/>
            <person name="Schmutz J."/>
            <person name="Larimer F."/>
            <person name="Land M."/>
            <person name="Hauser L."/>
            <person name="Kyrpides N."/>
            <person name="Mikhailova N."/>
            <person name="Bryant D.A."/>
            <person name="Hanada S."/>
            <person name="Tsukatani Y."/>
            <person name="Richardson P."/>
        </authorList>
    </citation>
    <scope>NUCLEOTIDE SEQUENCE [LARGE SCALE GENOMIC DNA]</scope>
    <source>
        <strain evidence="3">DSM 13941 / HLO8</strain>
    </source>
</reference>
<dbReference type="SUPFAM" id="SSF53300">
    <property type="entry name" value="vWA-like"/>
    <property type="match status" value="1"/>
</dbReference>
<feature type="domain" description="DUF58" evidence="1">
    <location>
        <begin position="50"/>
        <end position="256"/>
    </location>
</feature>
<dbReference type="EMBL" id="CP000804">
    <property type="protein sequence ID" value="ABU59857.1"/>
    <property type="molecule type" value="Genomic_DNA"/>
</dbReference>
<gene>
    <name evidence="2" type="ordered locus">Rcas_3819</name>
</gene>
<dbReference type="Proteomes" id="UP000000263">
    <property type="component" value="Chromosome"/>
</dbReference>
<dbReference type="AlphaFoldDB" id="A7NQL1"/>
<dbReference type="OrthoDB" id="9776116at2"/>
<dbReference type="KEGG" id="rca:Rcas_3819"/>
<dbReference type="PANTHER" id="PTHR33608">
    <property type="entry name" value="BLL2464 PROTEIN"/>
    <property type="match status" value="1"/>
</dbReference>
<dbReference type="RefSeq" id="WP_012122280.1">
    <property type="nucleotide sequence ID" value="NC_009767.1"/>
</dbReference>
<dbReference type="STRING" id="383372.Rcas_3819"/>
<evidence type="ECO:0000313" key="3">
    <source>
        <dbReference type="Proteomes" id="UP000000263"/>
    </source>
</evidence>
<evidence type="ECO:0000259" key="1">
    <source>
        <dbReference type="Pfam" id="PF01882"/>
    </source>
</evidence>
<sequence>MTTSSSQPLFESAFLRKLDRLALLTRRAMVGDIQGERRSPRRGSSVEFADFRPYVHGDDIRQIDWNLYARMERFFLKLFVAEEELTIHLLVDNSASMDWGDPHKLTYARRLAAAFGYVALSTLDRVTVTAFAAGAGAQLRGVRGKAGALPLFAFLQRLNPGGAGNLVDACKRYARTAINPGPLILCSDLLDPHWEEALRALGSRPFEMTLLHILAPQELRPQLDGDFRLLDAETGETVEITADLETLQRYQTHLREWQETIERFCHGRGITYVQVDTAQPVEEFILTMLRRRGVFR</sequence>
<evidence type="ECO:0000313" key="2">
    <source>
        <dbReference type="EMBL" id="ABU59857.1"/>
    </source>
</evidence>
<proteinExistence type="predicted"/>
<protein>
    <recommendedName>
        <fullName evidence="1">DUF58 domain-containing protein</fullName>
    </recommendedName>
</protein>
<name>A7NQL1_ROSCS</name>
<dbReference type="eggNOG" id="COG1721">
    <property type="taxonomic scope" value="Bacteria"/>
</dbReference>
<dbReference type="InterPro" id="IPR036465">
    <property type="entry name" value="vWFA_dom_sf"/>
</dbReference>